<accession>A0A6N2WFR5</accession>
<dbReference type="Proteomes" id="UP000095606">
    <property type="component" value="Unassembled WGS sequence"/>
</dbReference>
<reference evidence="1 3" key="1">
    <citation type="submission" date="2015-09" db="EMBL/GenBank/DDBJ databases">
        <authorList>
            <consortium name="Pathogen Informatics"/>
        </authorList>
    </citation>
    <scope>NUCLEOTIDE SEQUENCE [LARGE SCALE GENOMIC DNA]</scope>
    <source>
        <strain evidence="1 3">2789STDY5834846</strain>
    </source>
</reference>
<gene>
    <name evidence="2" type="ORF">BFLFYP10_02925</name>
    <name evidence="1" type="ORF">ERS852461_04408</name>
</gene>
<sequence length="43" mass="4930">MPAILYVFLSQGQRIIQRLGPAGNQIINRLVAFLRSVLVYRFP</sequence>
<evidence type="ECO:0000313" key="2">
    <source>
        <dbReference type="EMBL" id="VYT39792.1"/>
    </source>
</evidence>
<dbReference type="AlphaFoldDB" id="A0A174U1G6"/>
<accession>A0A174U1G6</accession>
<name>A0A174U1G6_9BACE</name>
<reference evidence="2" key="2">
    <citation type="submission" date="2019-11" db="EMBL/GenBank/DDBJ databases">
        <authorList>
            <person name="Feng L."/>
        </authorList>
    </citation>
    <scope>NUCLEOTIDE SEQUENCE</scope>
    <source>
        <strain evidence="2">BfaecisLFYP10</strain>
    </source>
</reference>
<evidence type="ECO:0000313" key="1">
    <source>
        <dbReference type="EMBL" id="CUQ16203.1"/>
    </source>
</evidence>
<evidence type="ECO:0000313" key="3">
    <source>
        <dbReference type="Proteomes" id="UP000095606"/>
    </source>
</evidence>
<proteinExistence type="predicted"/>
<organism evidence="1 3">
    <name type="scientific">Bacteroides faecis</name>
    <dbReference type="NCBI Taxonomy" id="674529"/>
    <lineage>
        <taxon>Bacteria</taxon>
        <taxon>Pseudomonadati</taxon>
        <taxon>Bacteroidota</taxon>
        <taxon>Bacteroidia</taxon>
        <taxon>Bacteroidales</taxon>
        <taxon>Bacteroidaceae</taxon>
        <taxon>Bacteroides</taxon>
    </lineage>
</organism>
<dbReference type="EMBL" id="CZAE01000028">
    <property type="protein sequence ID" value="CUQ16203.1"/>
    <property type="molecule type" value="Genomic_DNA"/>
</dbReference>
<dbReference type="EMBL" id="CACRSZ010000064">
    <property type="protein sequence ID" value="VYT39792.1"/>
    <property type="molecule type" value="Genomic_DNA"/>
</dbReference>
<protein>
    <submittedName>
        <fullName evidence="1">Putative MarC-family antibiotic resistance related membrane protein</fullName>
    </submittedName>
</protein>